<evidence type="ECO:0000313" key="8">
    <source>
        <dbReference type="Proteomes" id="UP000245695"/>
    </source>
</evidence>
<dbReference type="CDD" id="cd00592">
    <property type="entry name" value="HTH_MerR-like"/>
    <property type="match status" value="1"/>
</dbReference>
<keyword evidence="5" id="KW-0175">Coiled coil</keyword>
<dbReference type="Gene3D" id="3.20.80.10">
    <property type="entry name" value="Regulatory factor, effector binding domain"/>
    <property type="match status" value="1"/>
</dbReference>
<protein>
    <submittedName>
        <fullName evidence="7">MerR-transcriptional regulator</fullName>
    </submittedName>
</protein>
<dbReference type="InterPro" id="IPR047057">
    <property type="entry name" value="MerR_fam"/>
</dbReference>
<keyword evidence="8" id="KW-1185">Reference proteome</keyword>
<dbReference type="SMART" id="SM00422">
    <property type="entry name" value="HTH_MERR"/>
    <property type="match status" value="1"/>
</dbReference>
<dbReference type="InterPro" id="IPR011256">
    <property type="entry name" value="Reg_factor_effector_dom_sf"/>
</dbReference>
<dbReference type="GO" id="GO:0003677">
    <property type="term" value="F:DNA binding"/>
    <property type="evidence" value="ECO:0007669"/>
    <property type="project" value="UniProtKB-KW"/>
</dbReference>
<proteinExistence type="predicted"/>
<dbReference type="KEGG" id="rhom:FRIFI_1583"/>
<dbReference type="SMART" id="SM00871">
    <property type="entry name" value="AraC_E_bind"/>
    <property type="match status" value="1"/>
</dbReference>
<keyword evidence="1" id="KW-0678">Repressor</keyword>
<dbReference type="Proteomes" id="UP000245695">
    <property type="component" value="Chromosome 1"/>
</dbReference>
<dbReference type="InterPro" id="IPR010499">
    <property type="entry name" value="AraC_E-bd"/>
</dbReference>
<dbReference type="InterPro" id="IPR000551">
    <property type="entry name" value="MerR-type_HTH_dom"/>
</dbReference>
<keyword evidence="2" id="KW-0805">Transcription regulation</keyword>
<evidence type="ECO:0000256" key="5">
    <source>
        <dbReference type="SAM" id="Coils"/>
    </source>
</evidence>
<dbReference type="PANTHER" id="PTHR30204">
    <property type="entry name" value="REDOX-CYCLING DRUG-SENSING TRANSCRIPTIONAL ACTIVATOR SOXR"/>
    <property type="match status" value="1"/>
</dbReference>
<evidence type="ECO:0000313" key="7">
    <source>
        <dbReference type="EMBL" id="CEI73117.1"/>
    </source>
</evidence>
<keyword evidence="3" id="KW-0238">DNA-binding</keyword>
<feature type="domain" description="HTH merR-type" evidence="6">
    <location>
        <begin position="4"/>
        <end position="72"/>
    </location>
</feature>
<organism evidence="7 8">
    <name type="scientific">Romboutsia hominis</name>
    <dbReference type="NCBI Taxonomy" id="1507512"/>
    <lineage>
        <taxon>Bacteria</taxon>
        <taxon>Bacillati</taxon>
        <taxon>Bacillota</taxon>
        <taxon>Clostridia</taxon>
        <taxon>Peptostreptococcales</taxon>
        <taxon>Peptostreptococcaceae</taxon>
        <taxon>Romboutsia</taxon>
    </lineage>
</organism>
<evidence type="ECO:0000256" key="1">
    <source>
        <dbReference type="ARBA" id="ARBA00022491"/>
    </source>
</evidence>
<dbReference type="EMBL" id="LN650648">
    <property type="protein sequence ID" value="CEI73117.1"/>
    <property type="molecule type" value="Genomic_DNA"/>
</dbReference>
<feature type="coiled-coil region" evidence="5">
    <location>
        <begin position="72"/>
        <end position="113"/>
    </location>
</feature>
<name>A0A2P2BRX9_9FIRM</name>
<dbReference type="InterPro" id="IPR029442">
    <property type="entry name" value="GyrI-like"/>
</dbReference>
<dbReference type="Pfam" id="PF13411">
    <property type="entry name" value="MerR_1"/>
    <property type="match status" value="1"/>
</dbReference>
<dbReference type="RefSeq" id="WP_166505539.1">
    <property type="nucleotide sequence ID" value="NZ_LN650648.1"/>
</dbReference>
<sequence>MKRYYKIGELVKTYNIGRDAIKYYEELEILKPTRDKNGYRLYSIDDVCKLNLIRELRNLNIPMKEIKKYLEKRDIESTKKMLKEEMNIIENKIEILLNQKRNIQSRLKVIEQSINKNDFETLKVKYYDERKALVVGGNVDCNESVDYLIQKLRKELEDNFYIIGNNNIGSIFDSKSIEKGRIDKYKHVIAFLEDDSEISNFSLKKGDYISCTYKGKYENNRKYLKAMYNYAKENGYKIVGDPIEIYDVDIYETSNEDEFITSLEVRIEKI</sequence>
<dbReference type="Pfam" id="PF06445">
    <property type="entry name" value="GyrI-like"/>
    <property type="match status" value="1"/>
</dbReference>
<evidence type="ECO:0000256" key="4">
    <source>
        <dbReference type="ARBA" id="ARBA00023163"/>
    </source>
</evidence>
<dbReference type="GO" id="GO:0003700">
    <property type="term" value="F:DNA-binding transcription factor activity"/>
    <property type="evidence" value="ECO:0007669"/>
    <property type="project" value="InterPro"/>
</dbReference>
<dbReference type="AlphaFoldDB" id="A0A2P2BRX9"/>
<evidence type="ECO:0000259" key="6">
    <source>
        <dbReference type="PROSITE" id="PS50937"/>
    </source>
</evidence>
<keyword evidence="4" id="KW-0804">Transcription</keyword>
<dbReference type="Gene3D" id="1.10.1660.10">
    <property type="match status" value="1"/>
</dbReference>
<dbReference type="InterPro" id="IPR009061">
    <property type="entry name" value="DNA-bd_dom_put_sf"/>
</dbReference>
<dbReference type="SUPFAM" id="SSF46955">
    <property type="entry name" value="Putative DNA-binding domain"/>
    <property type="match status" value="1"/>
</dbReference>
<evidence type="ECO:0000256" key="3">
    <source>
        <dbReference type="ARBA" id="ARBA00023125"/>
    </source>
</evidence>
<reference evidence="7 8" key="1">
    <citation type="submission" date="2014-09" db="EMBL/GenBank/DDBJ databases">
        <authorList>
            <person name="Hornung B.V."/>
        </authorList>
    </citation>
    <scope>NUCLEOTIDE SEQUENCE [LARGE SCALE GENOMIC DNA]</scope>
    <source>
        <strain evidence="7 8">FRIFI</strain>
    </source>
</reference>
<accession>A0A2P2BRX9</accession>
<dbReference type="PROSITE" id="PS50937">
    <property type="entry name" value="HTH_MERR_2"/>
    <property type="match status" value="1"/>
</dbReference>
<evidence type="ECO:0000256" key="2">
    <source>
        <dbReference type="ARBA" id="ARBA00023015"/>
    </source>
</evidence>
<gene>
    <name evidence="7" type="ORF">FRIFI_1583</name>
</gene>
<dbReference type="PANTHER" id="PTHR30204:SF69">
    <property type="entry name" value="MERR-FAMILY TRANSCRIPTIONAL REGULATOR"/>
    <property type="match status" value="1"/>
</dbReference>
<dbReference type="SUPFAM" id="SSF55136">
    <property type="entry name" value="Probable bacterial effector-binding domain"/>
    <property type="match status" value="1"/>
</dbReference>